<reference evidence="2" key="1">
    <citation type="submission" date="2022-06" db="EMBL/GenBank/DDBJ databases">
        <title>PHB producers.</title>
        <authorList>
            <person name="Besaury L."/>
        </authorList>
    </citation>
    <scope>NUCLEOTIDE SEQUENCE</scope>
    <source>
        <strain evidence="2 3">SEWS6</strain>
    </source>
</reference>
<proteinExistence type="predicted"/>
<dbReference type="Proteomes" id="UP001209412">
    <property type="component" value="Unassembled WGS sequence"/>
</dbReference>
<dbReference type="AlphaFoldDB" id="A0AAP5BMD0"/>
<protein>
    <submittedName>
        <fullName evidence="2">Uncharacterized protein</fullName>
    </submittedName>
</protein>
<organism evidence="2 4">
    <name type="scientific">Paraburkholderia madseniana</name>
    <dbReference type="NCBI Taxonomy" id="2599607"/>
    <lineage>
        <taxon>Bacteria</taxon>
        <taxon>Pseudomonadati</taxon>
        <taxon>Pseudomonadota</taxon>
        <taxon>Betaproteobacteria</taxon>
        <taxon>Burkholderiales</taxon>
        <taxon>Burkholderiaceae</taxon>
        <taxon>Paraburkholderia</taxon>
    </lineage>
</organism>
<dbReference type="EMBL" id="JAMXWF010000055">
    <property type="protein sequence ID" value="MDQ6413247.1"/>
    <property type="molecule type" value="Genomic_DNA"/>
</dbReference>
<evidence type="ECO:0000313" key="3">
    <source>
        <dbReference type="Proteomes" id="UP001209412"/>
    </source>
</evidence>
<keyword evidence="3" id="KW-1185">Reference proteome</keyword>
<dbReference type="EMBL" id="JAPKHW010000055">
    <property type="protein sequence ID" value="MCX4151434.1"/>
    <property type="molecule type" value="Genomic_DNA"/>
</dbReference>
<name>A0AAP5BMD0_9BURK</name>
<sequence length="105" mass="11367">MKNAGTIDMSAPPDAFGASHRAGLLHGRTIEAHLRIETLAGNGLKLCLREHQIPSIIPGEVPEYLCLQRVGNRVVQLAAQFACGDFAVNVRDIRCHHSSSSPDLQ</sequence>
<dbReference type="Proteomes" id="UP001242288">
    <property type="component" value="Unassembled WGS sequence"/>
</dbReference>
<gene>
    <name evidence="2" type="ORF">NIE36_39675</name>
    <name evidence="1" type="ORF">OSB80_39770</name>
</gene>
<comment type="caution">
    <text evidence="2">The sequence shown here is derived from an EMBL/GenBank/DDBJ whole genome shotgun (WGS) entry which is preliminary data.</text>
</comment>
<evidence type="ECO:0000313" key="1">
    <source>
        <dbReference type="EMBL" id="MCX4151434.1"/>
    </source>
</evidence>
<dbReference type="RefSeq" id="WP_266261680.1">
    <property type="nucleotide sequence ID" value="NZ_JAMXWF010000055.1"/>
</dbReference>
<evidence type="ECO:0000313" key="2">
    <source>
        <dbReference type="EMBL" id="MDQ6413247.1"/>
    </source>
</evidence>
<evidence type="ECO:0000313" key="4">
    <source>
        <dbReference type="Proteomes" id="UP001242288"/>
    </source>
</evidence>
<accession>A0AAP5BMD0</accession>